<protein>
    <submittedName>
        <fullName evidence="1">Uncharacterized protein</fullName>
    </submittedName>
</protein>
<dbReference type="AlphaFoldDB" id="A0A0E9QTS0"/>
<sequence>MVRARAGRPVCVCVCVCTGGSWG</sequence>
<name>A0A0E9QTS0_ANGAN</name>
<proteinExistence type="predicted"/>
<dbReference type="EMBL" id="GBXM01088221">
    <property type="protein sequence ID" value="JAH20356.1"/>
    <property type="molecule type" value="Transcribed_RNA"/>
</dbReference>
<reference evidence="1" key="2">
    <citation type="journal article" date="2015" name="Fish Shellfish Immunol.">
        <title>Early steps in the European eel (Anguilla anguilla)-Vibrio vulnificus interaction in the gills: Role of the RtxA13 toxin.</title>
        <authorList>
            <person name="Callol A."/>
            <person name="Pajuelo D."/>
            <person name="Ebbesson L."/>
            <person name="Teles M."/>
            <person name="MacKenzie S."/>
            <person name="Amaro C."/>
        </authorList>
    </citation>
    <scope>NUCLEOTIDE SEQUENCE</scope>
</reference>
<organism evidence="1">
    <name type="scientific">Anguilla anguilla</name>
    <name type="common">European freshwater eel</name>
    <name type="synonym">Muraena anguilla</name>
    <dbReference type="NCBI Taxonomy" id="7936"/>
    <lineage>
        <taxon>Eukaryota</taxon>
        <taxon>Metazoa</taxon>
        <taxon>Chordata</taxon>
        <taxon>Craniata</taxon>
        <taxon>Vertebrata</taxon>
        <taxon>Euteleostomi</taxon>
        <taxon>Actinopterygii</taxon>
        <taxon>Neopterygii</taxon>
        <taxon>Teleostei</taxon>
        <taxon>Anguilliformes</taxon>
        <taxon>Anguillidae</taxon>
        <taxon>Anguilla</taxon>
    </lineage>
</organism>
<evidence type="ECO:0000313" key="1">
    <source>
        <dbReference type="EMBL" id="JAH20356.1"/>
    </source>
</evidence>
<accession>A0A0E9QTS0</accession>
<reference evidence="1" key="1">
    <citation type="submission" date="2014-11" db="EMBL/GenBank/DDBJ databases">
        <authorList>
            <person name="Amaro Gonzalez C."/>
        </authorList>
    </citation>
    <scope>NUCLEOTIDE SEQUENCE</scope>
</reference>